<dbReference type="InterPro" id="IPR036078">
    <property type="entry name" value="Spo11/TopoVI_A_sf"/>
</dbReference>
<evidence type="ECO:0000259" key="1">
    <source>
        <dbReference type="Pfam" id="PF09983"/>
    </source>
</evidence>
<name>A0A1B7LFA9_9FIRM</name>
<accession>A0A1B7LFA9</accession>
<keyword evidence="3" id="KW-1185">Reference proteome</keyword>
<dbReference type="GO" id="GO:0005694">
    <property type="term" value="C:chromosome"/>
    <property type="evidence" value="ECO:0007669"/>
    <property type="project" value="InterPro"/>
</dbReference>
<dbReference type="STRING" id="1838280.A6M21_09380"/>
<dbReference type="EMBL" id="LYVF01000137">
    <property type="protein sequence ID" value="OAT82346.1"/>
    <property type="molecule type" value="Genomic_DNA"/>
</dbReference>
<evidence type="ECO:0000313" key="3">
    <source>
        <dbReference type="Proteomes" id="UP000078532"/>
    </source>
</evidence>
<dbReference type="Proteomes" id="UP000078532">
    <property type="component" value="Unassembled WGS sequence"/>
</dbReference>
<dbReference type="AlphaFoldDB" id="A0A1B7LFA9"/>
<dbReference type="Pfam" id="PF09983">
    <property type="entry name" value="JetD_C"/>
    <property type="match status" value="1"/>
</dbReference>
<dbReference type="SUPFAM" id="SSF56726">
    <property type="entry name" value="DNA topoisomerase IV, alpha subunit"/>
    <property type="match status" value="1"/>
</dbReference>
<protein>
    <recommendedName>
        <fullName evidence="1">Wadjet protein JetD C-terminal domain-containing protein</fullName>
    </recommendedName>
</protein>
<dbReference type="Gene3D" id="3.40.1360.10">
    <property type="match status" value="1"/>
</dbReference>
<dbReference type="GO" id="GO:0003677">
    <property type="term" value="F:DNA binding"/>
    <property type="evidence" value="ECO:0007669"/>
    <property type="project" value="InterPro"/>
</dbReference>
<organism evidence="2 3">
    <name type="scientific">Desulfotomaculum copahuensis</name>
    <dbReference type="NCBI Taxonomy" id="1838280"/>
    <lineage>
        <taxon>Bacteria</taxon>
        <taxon>Bacillati</taxon>
        <taxon>Bacillota</taxon>
        <taxon>Clostridia</taxon>
        <taxon>Eubacteriales</taxon>
        <taxon>Desulfotomaculaceae</taxon>
        <taxon>Desulfotomaculum</taxon>
    </lineage>
</organism>
<sequence>MASNSQRFLTRQHCWRTCLAWLHYIYRFLLIERGKNFVLSGDAVLDYAHFIMETLLDKHERRDPAGVKDGKRRLWFHFNRRTMPAYFDDTTARYKEEINSVALALQRQGLIEIRWVKYEENNLIGKVALQAERLPDVYALLGRHPRAAQLTTLAGLARHYARGAAPWAQDFLHTAACRLEAGEPTGYFQPERGQAERLFKVIREIGLLPEEVPCRIFSLRVLGDSKAFNSLAGTVARIIRDFHPDWGGAGRENRPEMDAGEIKQVLAEMGVVDNPQHIFISGGLDFDTGERLVRVSDFFPDLGLPAEMVDRLTVKNVTADYVLTVENLTSFYQFIKNRRDNFLAVYLGGYHNLLRRRFLSKLKAFLDGTGRAVPFYHWGDIDYGGFSIFVHLQKRCLPGLKPLFMDVPTLERYRRFASPFTAAYGRRLRILLKDADYRIFHPVITKMLQEGVRLEQECVDSSDMLAGCRTTVNGRIPS</sequence>
<gene>
    <name evidence="2" type="ORF">A6M21_09380</name>
</gene>
<comment type="caution">
    <text evidence="2">The sequence shown here is derived from an EMBL/GenBank/DDBJ whole genome shotgun (WGS) entry which is preliminary data.</text>
</comment>
<reference evidence="2 3" key="1">
    <citation type="submission" date="2016-04" db="EMBL/GenBank/DDBJ databases">
        <authorList>
            <person name="Evans L.H."/>
            <person name="Alamgir A."/>
            <person name="Owens N."/>
            <person name="Weber N.D."/>
            <person name="Virtaneva K."/>
            <person name="Barbian K."/>
            <person name="Babar A."/>
            <person name="Rosenke K."/>
        </authorList>
    </citation>
    <scope>NUCLEOTIDE SEQUENCE [LARGE SCALE GENOMIC DNA]</scope>
    <source>
        <strain evidence="2 3">LMa1</strain>
    </source>
</reference>
<evidence type="ECO:0000313" key="2">
    <source>
        <dbReference type="EMBL" id="OAT82346.1"/>
    </source>
</evidence>
<proteinExistence type="predicted"/>
<dbReference type="InterPro" id="IPR024534">
    <property type="entry name" value="JetD_C"/>
</dbReference>
<feature type="domain" description="Wadjet protein JetD C-terminal" evidence="1">
    <location>
        <begin position="306"/>
        <end position="461"/>
    </location>
</feature>